<keyword evidence="2" id="KW-1185">Reference proteome</keyword>
<sequence>MYHHDIMRSVIREREREMRAEADAVRAGRLARRARDFWAERAERVARPIKRRTSRQGTAPAR</sequence>
<dbReference type="AlphaFoldDB" id="A0A495QTI5"/>
<accession>A0A495QTI5</accession>
<dbReference type="Proteomes" id="UP000274601">
    <property type="component" value="Unassembled WGS sequence"/>
</dbReference>
<evidence type="ECO:0000313" key="1">
    <source>
        <dbReference type="EMBL" id="RKS76779.1"/>
    </source>
</evidence>
<dbReference type="RefSeq" id="WP_121434061.1">
    <property type="nucleotide sequence ID" value="NZ_RBWU01000002.1"/>
</dbReference>
<comment type="caution">
    <text evidence="1">The sequence shown here is derived from an EMBL/GenBank/DDBJ whole genome shotgun (WGS) entry which is preliminary data.</text>
</comment>
<proteinExistence type="predicted"/>
<reference evidence="1 2" key="1">
    <citation type="submission" date="2018-10" db="EMBL/GenBank/DDBJ databases">
        <title>Genomic Encyclopedia of Archaeal and Bacterial Type Strains, Phase II (KMG-II): from individual species to whole genera.</title>
        <authorList>
            <person name="Goeker M."/>
        </authorList>
    </citation>
    <scope>NUCLEOTIDE SEQUENCE [LARGE SCALE GENOMIC DNA]</scope>
    <source>
        <strain evidence="1 2">DSM 43383</strain>
    </source>
</reference>
<gene>
    <name evidence="1" type="ORF">BZB76_2141</name>
</gene>
<name>A0A495QTI5_9ACTN</name>
<organism evidence="1 2">
    <name type="scientific">Actinomadura pelletieri DSM 43383</name>
    <dbReference type="NCBI Taxonomy" id="1120940"/>
    <lineage>
        <taxon>Bacteria</taxon>
        <taxon>Bacillati</taxon>
        <taxon>Actinomycetota</taxon>
        <taxon>Actinomycetes</taxon>
        <taxon>Streptosporangiales</taxon>
        <taxon>Thermomonosporaceae</taxon>
        <taxon>Actinomadura</taxon>
    </lineage>
</organism>
<dbReference type="EMBL" id="RBWU01000002">
    <property type="protein sequence ID" value="RKS76779.1"/>
    <property type="molecule type" value="Genomic_DNA"/>
</dbReference>
<evidence type="ECO:0000313" key="2">
    <source>
        <dbReference type="Proteomes" id="UP000274601"/>
    </source>
</evidence>
<protein>
    <submittedName>
        <fullName evidence="1">Uncharacterized protein</fullName>
    </submittedName>
</protein>